<dbReference type="PANTHER" id="PTHR42894:SF1">
    <property type="entry name" value="N-(5'-PHOSPHORIBOSYL)ANTHRANILATE ISOMERASE"/>
    <property type="match status" value="1"/>
</dbReference>
<accession>A0A923NBN7</accession>
<dbReference type="PANTHER" id="PTHR42894">
    <property type="entry name" value="N-(5'-PHOSPHORIBOSYL)ANTHRANILATE ISOMERASE"/>
    <property type="match status" value="1"/>
</dbReference>
<keyword evidence="6 9" id="KW-0822">Tryptophan biosynthesis</keyword>
<evidence type="ECO:0000256" key="1">
    <source>
        <dbReference type="ARBA" id="ARBA00001164"/>
    </source>
</evidence>
<dbReference type="HAMAP" id="MF_00135">
    <property type="entry name" value="PRAI"/>
    <property type="match status" value="1"/>
</dbReference>
<evidence type="ECO:0000256" key="6">
    <source>
        <dbReference type="ARBA" id="ARBA00022822"/>
    </source>
</evidence>
<gene>
    <name evidence="9" type="primary">trpF</name>
    <name evidence="11" type="ORF">H8876_00480</name>
</gene>
<evidence type="ECO:0000313" key="11">
    <source>
        <dbReference type="EMBL" id="MBC5998499.1"/>
    </source>
</evidence>
<keyword evidence="8 9" id="KW-0413">Isomerase</keyword>
<dbReference type="GO" id="GO:0000162">
    <property type="term" value="P:L-tryptophan biosynthetic process"/>
    <property type="evidence" value="ECO:0007669"/>
    <property type="project" value="UniProtKB-UniRule"/>
</dbReference>
<evidence type="ECO:0000256" key="9">
    <source>
        <dbReference type="HAMAP-Rule" id="MF_00135"/>
    </source>
</evidence>
<dbReference type="InterPro" id="IPR013785">
    <property type="entry name" value="Aldolase_TIM"/>
</dbReference>
<sequence>MSNLCDLRQDAQRLAEQNTRIKVCGLKRPEDIEWVNLAKPDFCGFIVEFPRSSRCVSRELLAELTAQLDPEIIPVGVFVNAPVKLPAELAESGVIRAIQLHGQEDEEYIRRLRKLIGGDIPVIQAFSVQTAEDLQRAAESSADYVLLDQGSGGTGKTFDWSLAEGFTRPFLLAGGLGTDNLAEAIERLSPWAVDLSSSLEIGGLKDRDKIIEAVNIVRSFEQLK</sequence>
<reference evidence="11" key="1">
    <citation type="submission" date="2020-08" db="EMBL/GenBank/DDBJ databases">
        <authorList>
            <person name="Liu C."/>
            <person name="Sun Q."/>
        </authorList>
    </citation>
    <scope>NUCLEOTIDE SEQUENCE</scope>
    <source>
        <strain evidence="11">BX16</strain>
    </source>
</reference>
<evidence type="ECO:0000256" key="7">
    <source>
        <dbReference type="ARBA" id="ARBA00023141"/>
    </source>
</evidence>
<name>A0A923NBN7_9FIRM</name>
<dbReference type="Proteomes" id="UP000644115">
    <property type="component" value="Unassembled WGS sequence"/>
</dbReference>
<dbReference type="InterPro" id="IPR044643">
    <property type="entry name" value="TrpF_fam"/>
</dbReference>
<evidence type="ECO:0000256" key="2">
    <source>
        <dbReference type="ARBA" id="ARBA00004664"/>
    </source>
</evidence>
<dbReference type="InterPro" id="IPR001240">
    <property type="entry name" value="PRAI_dom"/>
</dbReference>
<proteinExistence type="inferred from homology"/>
<dbReference type="CDD" id="cd00405">
    <property type="entry name" value="PRAI"/>
    <property type="match status" value="1"/>
</dbReference>
<comment type="pathway">
    <text evidence="2 9">Amino-acid biosynthesis; L-tryptophan biosynthesis; L-tryptophan from chorismate: step 3/5.</text>
</comment>
<evidence type="ECO:0000313" key="12">
    <source>
        <dbReference type="Proteomes" id="UP000644115"/>
    </source>
</evidence>
<dbReference type="EMBL" id="JACRWC010000009">
    <property type="protein sequence ID" value="MBC5998499.1"/>
    <property type="molecule type" value="Genomic_DNA"/>
</dbReference>
<evidence type="ECO:0000256" key="5">
    <source>
        <dbReference type="ARBA" id="ARBA00022605"/>
    </source>
</evidence>
<dbReference type="EC" id="5.3.1.24" evidence="3 9"/>
<keyword evidence="5 9" id="KW-0028">Amino-acid biosynthesis</keyword>
<dbReference type="Gene3D" id="3.20.20.70">
    <property type="entry name" value="Aldolase class I"/>
    <property type="match status" value="1"/>
</dbReference>
<keyword evidence="7 9" id="KW-0057">Aromatic amino acid biosynthesis</keyword>
<feature type="domain" description="N-(5'phosphoribosyl) anthranilate isomerase (PRAI)" evidence="10">
    <location>
        <begin position="22"/>
        <end position="215"/>
    </location>
</feature>
<organism evidence="11 12">
    <name type="scientific">Lentihominibacter faecis</name>
    <dbReference type="NCBI Taxonomy" id="2764712"/>
    <lineage>
        <taxon>Bacteria</taxon>
        <taxon>Bacillati</taxon>
        <taxon>Bacillota</taxon>
        <taxon>Clostridia</taxon>
        <taxon>Peptostreptococcales</taxon>
        <taxon>Anaerovoracaceae</taxon>
        <taxon>Lentihominibacter</taxon>
    </lineage>
</organism>
<evidence type="ECO:0000256" key="4">
    <source>
        <dbReference type="ARBA" id="ARBA00022272"/>
    </source>
</evidence>
<dbReference type="Pfam" id="PF00697">
    <property type="entry name" value="PRAI"/>
    <property type="match status" value="1"/>
</dbReference>
<dbReference type="GO" id="GO:0004640">
    <property type="term" value="F:phosphoribosylanthranilate isomerase activity"/>
    <property type="evidence" value="ECO:0007669"/>
    <property type="project" value="UniProtKB-UniRule"/>
</dbReference>
<keyword evidence="12" id="KW-1185">Reference proteome</keyword>
<dbReference type="InterPro" id="IPR011060">
    <property type="entry name" value="RibuloseP-bd_barrel"/>
</dbReference>
<dbReference type="RefSeq" id="WP_249286104.1">
    <property type="nucleotide sequence ID" value="NZ_JACRWC010000009.1"/>
</dbReference>
<protein>
    <recommendedName>
        <fullName evidence="4 9">N-(5'-phosphoribosyl)anthranilate isomerase</fullName>
        <shortName evidence="9">PRAI</shortName>
        <ecNumber evidence="3 9">5.3.1.24</ecNumber>
    </recommendedName>
</protein>
<dbReference type="SUPFAM" id="SSF51366">
    <property type="entry name" value="Ribulose-phoshate binding barrel"/>
    <property type="match status" value="1"/>
</dbReference>
<evidence type="ECO:0000256" key="3">
    <source>
        <dbReference type="ARBA" id="ARBA00012572"/>
    </source>
</evidence>
<comment type="catalytic activity">
    <reaction evidence="1 9">
        <text>N-(5-phospho-beta-D-ribosyl)anthranilate = 1-(2-carboxyphenylamino)-1-deoxy-D-ribulose 5-phosphate</text>
        <dbReference type="Rhea" id="RHEA:21540"/>
        <dbReference type="ChEBI" id="CHEBI:18277"/>
        <dbReference type="ChEBI" id="CHEBI:58613"/>
        <dbReference type="EC" id="5.3.1.24"/>
    </reaction>
</comment>
<comment type="caution">
    <text evidence="11">The sequence shown here is derived from an EMBL/GenBank/DDBJ whole genome shotgun (WGS) entry which is preliminary data.</text>
</comment>
<evidence type="ECO:0000259" key="10">
    <source>
        <dbReference type="Pfam" id="PF00697"/>
    </source>
</evidence>
<dbReference type="AlphaFoldDB" id="A0A923NBN7"/>
<evidence type="ECO:0000256" key="8">
    <source>
        <dbReference type="ARBA" id="ARBA00023235"/>
    </source>
</evidence>
<comment type="similarity">
    <text evidence="9">Belongs to the TrpF family.</text>
</comment>